<keyword evidence="3 9" id="KW-0479">Metal-binding</keyword>
<dbReference type="Gene3D" id="1.10.760.10">
    <property type="entry name" value="Cytochrome c-like domain"/>
    <property type="match status" value="2"/>
</dbReference>
<feature type="domain" description="Cytochrome c" evidence="11">
    <location>
        <begin position="58"/>
        <end position="212"/>
    </location>
</feature>
<evidence type="ECO:0000256" key="3">
    <source>
        <dbReference type="ARBA" id="ARBA00022723"/>
    </source>
</evidence>
<protein>
    <submittedName>
        <fullName evidence="12">Di-haem cytochrome c peroxidase</fullName>
    </submittedName>
</protein>
<dbReference type="InterPro" id="IPR009056">
    <property type="entry name" value="Cyt_c-like_dom"/>
</dbReference>
<keyword evidence="4 10" id="KW-0732">Signal</keyword>
<keyword evidence="7 9" id="KW-0408">Iron</keyword>
<evidence type="ECO:0000313" key="12">
    <source>
        <dbReference type="EMBL" id="ABZ71769.1"/>
    </source>
</evidence>
<dbReference type="InterPro" id="IPR051395">
    <property type="entry name" value="Cytochrome_c_Peroxidase/MauG"/>
</dbReference>
<feature type="binding site" description="covalent" evidence="8">
    <location>
        <position position="80"/>
    </location>
    <ligand>
        <name>heme c</name>
        <dbReference type="ChEBI" id="CHEBI:61717"/>
        <label>1</label>
    </ligand>
</feature>
<dbReference type="InterPro" id="IPR026259">
    <property type="entry name" value="MauG/Cytc_peroxidase"/>
</dbReference>
<dbReference type="InterPro" id="IPR004852">
    <property type="entry name" value="Di-haem_cyt_c_peroxidsae"/>
</dbReference>
<dbReference type="InterPro" id="IPR036909">
    <property type="entry name" value="Cyt_c-like_dom_sf"/>
</dbReference>
<keyword evidence="6" id="KW-0560">Oxidoreductase</keyword>
<feature type="binding site" description="covalent" evidence="8">
    <location>
        <position position="263"/>
    </location>
    <ligand>
        <name>heme c</name>
        <dbReference type="ChEBI" id="CHEBI:61717"/>
        <label>2</label>
    </ligand>
</feature>
<dbReference type="eggNOG" id="COG1858">
    <property type="taxonomic scope" value="Bacteria"/>
</dbReference>
<comment type="PTM">
    <text evidence="8">Binds 2 heme groups per subunit.</text>
</comment>
<dbReference type="AlphaFoldDB" id="B0SXI4"/>
<feature type="binding site" description="axial binding residue" evidence="9">
    <location>
        <position position="98"/>
    </location>
    <ligand>
        <name>heme c</name>
        <dbReference type="ChEBI" id="CHEBI:61717"/>
        <label>1</label>
    </ligand>
    <ligandPart>
        <name>Fe</name>
        <dbReference type="ChEBI" id="CHEBI:18248"/>
    </ligandPart>
</feature>
<dbReference type="GO" id="GO:0046872">
    <property type="term" value="F:metal ion binding"/>
    <property type="evidence" value="ECO:0007669"/>
    <property type="project" value="UniProtKB-KW"/>
</dbReference>
<keyword evidence="2 8" id="KW-0349">Heme</keyword>
<dbReference type="SUPFAM" id="SSF46626">
    <property type="entry name" value="Cytochrome c"/>
    <property type="match status" value="2"/>
</dbReference>
<feature type="binding site" description="covalent" evidence="8">
    <location>
        <position position="83"/>
    </location>
    <ligand>
        <name>heme c</name>
        <dbReference type="ChEBI" id="CHEBI:61717"/>
        <label>1</label>
    </ligand>
</feature>
<dbReference type="HOGENOM" id="CLU_034652_3_2_5"/>
<dbReference type="GO" id="GO:0009055">
    <property type="term" value="F:electron transfer activity"/>
    <property type="evidence" value="ECO:0007669"/>
    <property type="project" value="InterPro"/>
</dbReference>
<name>B0SXI4_CAUSK</name>
<accession>B0SXI4</accession>
<evidence type="ECO:0000256" key="6">
    <source>
        <dbReference type="ARBA" id="ARBA00023002"/>
    </source>
</evidence>
<organism evidence="12">
    <name type="scientific">Caulobacter sp. (strain K31)</name>
    <dbReference type="NCBI Taxonomy" id="366602"/>
    <lineage>
        <taxon>Bacteria</taxon>
        <taxon>Pseudomonadati</taxon>
        <taxon>Pseudomonadota</taxon>
        <taxon>Alphaproteobacteria</taxon>
        <taxon>Caulobacterales</taxon>
        <taxon>Caulobacteraceae</taxon>
        <taxon>Caulobacter</taxon>
    </lineage>
</organism>
<evidence type="ECO:0000256" key="4">
    <source>
        <dbReference type="ARBA" id="ARBA00022729"/>
    </source>
</evidence>
<evidence type="ECO:0000256" key="9">
    <source>
        <dbReference type="PIRSR" id="PIRSR000294-2"/>
    </source>
</evidence>
<evidence type="ECO:0000256" key="7">
    <source>
        <dbReference type="ARBA" id="ARBA00023004"/>
    </source>
</evidence>
<gene>
    <name evidence="12" type="ordered locus">Caul_2642</name>
</gene>
<dbReference type="EMBL" id="CP000927">
    <property type="protein sequence ID" value="ABZ71769.1"/>
    <property type="molecule type" value="Genomic_DNA"/>
</dbReference>
<evidence type="ECO:0000256" key="2">
    <source>
        <dbReference type="ARBA" id="ARBA00022617"/>
    </source>
</evidence>
<reference evidence="12" key="1">
    <citation type="submission" date="2008-01" db="EMBL/GenBank/DDBJ databases">
        <title>Complete sequence of chromosome of Caulobacter sp. K31.</title>
        <authorList>
            <consortium name="US DOE Joint Genome Institute"/>
            <person name="Copeland A."/>
            <person name="Lucas S."/>
            <person name="Lapidus A."/>
            <person name="Barry K."/>
            <person name="Glavina del Rio T."/>
            <person name="Dalin E."/>
            <person name="Tice H."/>
            <person name="Pitluck S."/>
            <person name="Bruce D."/>
            <person name="Goodwin L."/>
            <person name="Thompson L.S."/>
            <person name="Brettin T."/>
            <person name="Detter J.C."/>
            <person name="Han C."/>
            <person name="Schmutz J."/>
            <person name="Larimer F."/>
            <person name="Land M."/>
            <person name="Hauser L."/>
            <person name="Kyrpides N."/>
            <person name="Kim E."/>
            <person name="Stephens C."/>
            <person name="Richardson P."/>
        </authorList>
    </citation>
    <scope>NUCLEOTIDE SEQUENCE [LARGE SCALE GENOMIC DNA]</scope>
    <source>
        <strain evidence="12">K31</strain>
    </source>
</reference>
<dbReference type="STRING" id="366602.Caul_2642"/>
<dbReference type="PANTHER" id="PTHR30600">
    <property type="entry name" value="CYTOCHROME C PEROXIDASE-RELATED"/>
    <property type="match status" value="1"/>
</dbReference>
<evidence type="ECO:0000256" key="5">
    <source>
        <dbReference type="ARBA" id="ARBA00022764"/>
    </source>
</evidence>
<comment type="subcellular location">
    <subcellularLocation>
        <location evidence="1">Periplasm</location>
    </subcellularLocation>
</comment>
<feature type="domain" description="Cytochrome c" evidence="11">
    <location>
        <begin position="248"/>
        <end position="400"/>
    </location>
</feature>
<dbReference type="GO" id="GO:0042597">
    <property type="term" value="C:periplasmic space"/>
    <property type="evidence" value="ECO:0007669"/>
    <property type="project" value="UniProtKB-SubCell"/>
</dbReference>
<evidence type="ECO:0000259" key="11">
    <source>
        <dbReference type="PROSITE" id="PS51007"/>
    </source>
</evidence>
<sequence precursor="true">MTRSWPLIGATLVTALALVAAAEPTWSAADLAVLRGLWIGALGPPPLDPSNKVADNAAAADLGRALFSDSRLSANGQVSCASCHQPDHAFTDALPTGHGVGTGNRRTMPIAPAVYSPWQFWDGRADSLWSQALGPMENPVEHGFTRTEVARVLAAHYRDPYEQLFGSMPDMADHDRFPIRAAPGGDPAARAAWATMTDADRILINRVYANFSKAVAAYERTLKVRPSRFDDYLAGVFGAPGRHARLSPDEVAGLRLFIGKGQCSNCHNGPLLSNHGFANTGVPARKDLPRDLGRAAGVRAATDDPFNCRGVYSDAPKGCEELAFAVVDSPAQVRAYKVPSLRGVGQRAPYMHAGQFSSLEQVVDHYSRAPPAPSGTSEIKSLRLGADERRQIVAFLRTLDEQPPPSPKP</sequence>
<comment type="cofactor">
    <cofactor evidence="8">
        <name>heme</name>
        <dbReference type="ChEBI" id="CHEBI:30413"/>
    </cofactor>
    <text evidence="8">Binds 2 heme groups.</text>
</comment>
<evidence type="ECO:0000256" key="10">
    <source>
        <dbReference type="SAM" id="SignalP"/>
    </source>
</evidence>
<dbReference type="Pfam" id="PF03150">
    <property type="entry name" value="CCP_MauG"/>
    <property type="match status" value="1"/>
</dbReference>
<feature type="binding site" description="covalent" evidence="8">
    <location>
        <position position="266"/>
    </location>
    <ligand>
        <name>heme c</name>
        <dbReference type="ChEBI" id="CHEBI:61717"/>
        <label>2</label>
    </ligand>
</feature>
<feature type="binding site" description="axial binding residue" evidence="9">
    <location>
        <position position="84"/>
    </location>
    <ligand>
        <name>heme c</name>
        <dbReference type="ChEBI" id="CHEBI:61717"/>
        <label>1</label>
    </ligand>
    <ligandPart>
        <name>Fe</name>
        <dbReference type="ChEBI" id="CHEBI:18248"/>
    </ligandPart>
</feature>
<dbReference type="GO" id="GO:0004130">
    <property type="term" value="F:cytochrome-c peroxidase activity"/>
    <property type="evidence" value="ECO:0007669"/>
    <property type="project" value="TreeGrafter"/>
</dbReference>
<evidence type="ECO:0000256" key="1">
    <source>
        <dbReference type="ARBA" id="ARBA00004418"/>
    </source>
</evidence>
<proteinExistence type="predicted"/>
<keyword evidence="5" id="KW-0574">Periplasm</keyword>
<dbReference type="KEGG" id="cak:Caul_2642"/>
<feature type="chain" id="PRO_5002755722" evidence="10">
    <location>
        <begin position="23"/>
        <end position="409"/>
    </location>
</feature>
<dbReference type="PROSITE" id="PS51007">
    <property type="entry name" value="CYTC"/>
    <property type="match status" value="2"/>
</dbReference>
<dbReference type="OrthoDB" id="9805202at2"/>
<dbReference type="PIRSF" id="PIRSF000294">
    <property type="entry name" value="Cytochrome-c_peroxidase"/>
    <property type="match status" value="1"/>
</dbReference>
<dbReference type="GO" id="GO:0020037">
    <property type="term" value="F:heme binding"/>
    <property type="evidence" value="ECO:0007669"/>
    <property type="project" value="InterPro"/>
</dbReference>
<feature type="signal peptide" evidence="10">
    <location>
        <begin position="1"/>
        <end position="22"/>
    </location>
</feature>
<evidence type="ECO:0000256" key="8">
    <source>
        <dbReference type="PIRSR" id="PIRSR000294-1"/>
    </source>
</evidence>
<keyword evidence="12" id="KW-0575">Peroxidase</keyword>
<feature type="binding site" description="axial binding residue" evidence="9">
    <location>
        <position position="267"/>
    </location>
    <ligand>
        <name>heme c</name>
        <dbReference type="ChEBI" id="CHEBI:61717"/>
        <label>2</label>
    </ligand>
    <ligandPart>
        <name>Fe</name>
        <dbReference type="ChEBI" id="CHEBI:18248"/>
    </ligandPart>
</feature>